<dbReference type="HOGENOM" id="CLU_1823402_0_0_5"/>
<dbReference type="STRING" id="504832.OCA5_c18540"/>
<reference evidence="2 3" key="1">
    <citation type="journal article" date="2011" name="J. Bacteriol.">
        <title>Complete genome sequences of the chemolithoautotrophic Oligotropha carboxidovorans strains OM4 and OM5.</title>
        <authorList>
            <person name="Volland S."/>
            <person name="Rachinger M."/>
            <person name="Strittmatter A."/>
            <person name="Daniel R."/>
            <person name="Gottschalk G."/>
            <person name="Meyer O."/>
        </authorList>
    </citation>
    <scope>NUCLEOTIDE SEQUENCE [LARGE SCALE GENOMIC DNA]</scope>
    <source>
        <strain evidence="3">ATCC 49405 / DSM 1227 / KCTC 32145 / OM5</strain>
    </source>
</reference>
<evidence type="ECO:0000313" key="2">
    <source>
        <dbReference type="EMBL" id="AEI06567.1"/>
    </source>
</evidence>
<evidence type="ECO:0000256" key="1">
    <source>
        <dbReference type="SAM" id="MobiDB-lite"/>
    </source>
</evidence>
<keyword evidence="3" id="KW-1185">Reference proteome</keyword>
<gene>
    <name evidence="2" type="ordered locus">OCA5_c18540</name>
</gene>
<protein>
    <submittedName>
        <fullName evidence="2">Uncharacterized protein</fullName>
    </submittedName>
</protein>
<dbReference type="EMBL" id="CP002826">
    <property type="protein sequence ID" value="AEI06567.1"/>
    <property type="molecule type" value="Genomic_DNA"/>
</dbReference>
<dbReference type="AlphaFoldDB" id="F8BTR7"/>
<dbReference type="KEGG" id="ocg:OCA5_c18540"/>
<evidence type="ECO:0000313" key="3">
    <source>
        <dbReference type="Proteomes" id="UP000007730"/>
    </source>
</evidence>
<sequence>MRTTSTLASAASRPRLSDKSERDVRSGRFAAFLPLPINQDGLLPSAGRLVGAMNAARPAAGALLALQQFLTGPLDAALARLCLLCVVHPADELVTAKRRQALPQRKDFLISSQGGLKIFACSVDGAMWKSIRHATSKQCSR</sequence>
<organism evidence="2 3">
    <name type="scientific">Afipia carboxidovorans (strain ATCC 49405 / DSM 1227 / KCTC 32145 / OM5)</name>
    <name type="common">Oligotropha carboxidovorans</name>
    <dbReference type="NCBI Taxonomy" id="504832"/>
    <lineage>
        <taxon>Bacteria</taxon>
        <taxon>Pseudomonadati</taxon>
        <taxon>Pseudomonadota</taxon>
        <taxon>Alphaproteobacteria</taxon>
        <taxon>Hyphomicrobiales</taxon>
        <taxon>Nitrobacteraceae</taxon>
        <taxon>Afipia</taxon>
    </lineage>
</organism>
<proteinExistence type="predicted"/>
<accession>F8BTR7</accession>
<dbReference type="Proteomes" id="UP000007730">
    <property type="component" value="Chromosome"/>
</dbReference>
<name>F8BTR7_AFIC5</name>
<feature type="region of interest" description="Disordered" evidence="1">
    <location>
        <begin position="1"/>
        <end position="22"/>
    </location>
</feature>